<evidence type="ECO:0000313" key="3">
    <source>
        <dbReference type="Proteomes" id="UP001633002"/>
    </source>
</evidence>
<sequence length="160" mass="18284">MAEREENMDSVTVLDSEDVTAVDVVTTSELFTSHPSTTSLPHTLRVPMSSDSTAEVTQQDRGGRWSVTRAPVRRGNWESIDAESEDSSEDESQDHGSRWLDWEVKYLLLAKKEEYESMDESSSHDVINNAPLKWRSWQETHESQPPLVWQALQNEVEEGY</sequence>
<dbReference type="AlphaFoldDB" id="A0ABD3GGY6"/>
<dbReference type="Proteomes" id="UP001633002">
    <property type="component" value="Unassembled WGS sequence"/>
</dbReference>
<proteinExistence type="predicted"/>
<feature type="compositionally biased region" description="Acidic residues" evidence="1">
    <location>
        <begin position="80"/>
        <end position="92"/>
    </location>
</feature>
<evidence type="ECO:0000313" key="2">
    <source>
        <dbReference type="EMBL" id="KAL3677156.1"/>
    </source>
</evidence>
<evidence type="ECO:0000256" key="1">
    <source>
        <dbReference type="SAM" id="MobiDB-lite"/>
    </source>
</evidence>
<feature type="compositionally biased region" description="Polar residues" evidence="1">
    <location>
        <begin position="49"/>
        <end position="60"/>
    </location>
</feature>
<protein>
    <submittedName>
        <fullName evidence="2">Uncharacterized protein</fullName>
    </submittedName>
</protein>
<feature type="region of interest" description="Disordered" evidence="1">
    <location>
        <begin position="31"/>
        <end position="96"/>
    </location>
</feature>
<dbReference type="EMBL" id="JBJQOH010000008">
    <property type="protein sequence ID" value="KAL3677156.1"/>
    <property type="molecule type" value="Genomic_DNA"/>
</dbReference>
<feature type="compositionally biased region" description="Low complexity" evidence="1">
    <location>
        <begin position="32"/>
        <end position="44"/>
    </location>
</feature>
<reference evidence="2 3" key="1">
    <citation type="submission" date="2024-09" db="EMBL/GenBank/DDBJ databases">
        <title>Chromosome-scale assembly of Riccia sorocarpa.</title>
        <authorList>
            <person name="Paukszto L."/>
        </authorList>
    </citation>
    <scope>NUCLEOTIDE SEQUENCE [LARGE SCALE GENOMIC DNA]</scope>
    <source>
        <strain evidence="2">LP-2024</strain>
        <tissue evidence="2">Aerial parts of the thallus</tissue>
    </source>
</reference>
<gene>
    <name evidence="2" type="ORF">R1sor_027104</name>
</gene>
<organism evidence="2 3">
    <name type="scientific">Riccia sorocarpa</name>
    <dbReference type="NCBI Taxonomy" id="122646"/>
    <lineage>
        <taxon>Eukaryota</taxon>
        <taxon>Viridiplantae</taxon>
        <taxon>Streptophyta</taxon>
        <taxon>Embryophyta</taxon>
        <taxon>Marchantiophyta</taxon>
        <taxon>Marchantiopsida</taxon>
        <taxon>Marchantiidae</taxon>
        <taxon>Marchantiales</taxon>
        <taxon>Ricciaceae</taxon>
        <taxon>Riccia</taxon>
    </lineage>
</organism>
<comment type="caution">
    <text evidence="2">The sequence shown here is derived from an EMBL/GenBank/DDBJ whole genome shotgun (WGS) entry which is preliminary data.</text>
</comment>
<keyword evidence="3" id="KW-1185">Reference proteome</keyword>
<name>A0ABD3GGY6_9MARC</name>
<accession>A0ABD3GGY6</accession>